<proteinExistence type="predicted"/>
<evidence type="ECO:0000313" key="2">
    <source>
        <dbReference type="Proteomes" id="UP001652624"/>
    </source>
</evidence>
<organism evidence="2 3">
    <name type="scientific">Erinaceus europaeus</name>
    <name type="common">Western European hedgehog</name>
    <dbReference type="NCBI Taxonomy" id="9365"/>
    <lineage>
        <taxon>Eukaryota</taxon>
        <taxon>Metazoa</taxon>
        <taxon>Chordata</taxon>
        <taxon>Craniata</taxon>
        <taxon>Vertebrata</taxon>
        <taxon>Euteleostomi</taxon>
        <taxon>Mammalia</taxon>
        <taxon>Eutheria</taxon>
        <taxon>Laurasiatheria</taxon>
        <taxon>Eulipotyphla</taxon>
        <taxon>Erinaceidae</taxon>
        <taxon>Erinaceinae</taxon>
        <taxon>Erinaceus</taxon>
    </lineage>
</organism>
<protein>
    <submittedName>
        <fullName evidence="3">Spermatogenesis-associated protein 17</fullName>
    </submittedName>
</protein>
<sequence>MQDCVSNQKSLQPGGEVAGKGLGNIQRRWRGYKIRKYCFNYYYLKNYLRAVSETNEAIREALDEFAEMKAREKKKADLEREEKERTDRARKMHYLLSTKQIPGIYNSPFRKEPDPWEMELRKVRLVREPRPQVKQTCSACPEDWLPCPRHHSLPQAEILPPINRKKCQGPFRQVEEVLAQRYKPMELTLRASEPFTDFKEEREELRRQECACNISDSMFLPFSNYHKNKKYLPLIHSSSKYGPASYGYQSFRDENPRKWICSKDFQSVLPSFELFSKFGKSYSKAGQII</sequence>
<accession>A0ABM3WF43</accession>
<dbReference type="GeneID" id="103111984"/>
<evidence type="ECO:0000256" key="1">
    <source>
        <dbReference type="SAM" id="Coils"/>
    </source>
</evidence>
<keyword evidence="1" id="KW-0175">Coiled coil</keyword>
<evidence type="ECO:0000313" key="3">
    <source>
        <dbReference type="RefSeq" id="XP_060035200.1"/>
    </source>
</evidence>
<reference evidence="3" key="1">
    <citation type="submission" date="2025-08" db="UniProtKB">
        <authorList>
            <consortium name="RefSeq"/>
        </authorList>
    </citation>
    <scope>IDENTIFICATION</scope>
</reference>
<dbReference type="Proteomes" id="UP001652624">
    <property type="component" value="Chromosome 19"/>
</dbReference>
<gene>
    <name evidence="3" type="primary">SPATA17</name>
</gene>
<feature type="coiled-coil region" evidence="1">
    <location>
        <begin position="44"/>
        <end position="86"/>
    </location>
</feature>
<name>A0ABM3WF43_ERIEU</name>
<keyword evidence="2" id="KW-1185">Reference proteome</keyword>
<dbReference type="RefSeq" id="XP_060035200.1">
    <property type="nucleotide sequence ID" value="XM_060179217.1"/>
</dbReference>